<feature type="transmembrane region" description="Helical" evidence="10">
    <location>
        <begin position="84"/>
        <end position="114"/>
    </location>
</feature>
<feature type="region of interest" description="Disordered" evidence="9">
    <location>
        <begin position="1"/>
        <end position="21"/>
    </location>
</feature>
<dbReference type="EMBL" id="JACBZD010000001">
    <property type="protein sequence ID" value="NYI07348.1"/>
    <property type="molecule type" value="Genomic_DNA"/>
</dbReference>
<dbReference type="Pfam" id="PF02518">
    <property type="entry name" value="HATPase_c"/>
    <property type="match status" value="1"/>
</dbReference>
<evidence type="ECO:0000256" key="1">
    <source>
        <dbReference type="ARBA" id="ARBA00000085"/>
    </source>
</evidence>
<feature type="domain" description="Signal transduction histidine kinase subgroup 3 dimerisation and phosphoacceptor" evidence="12">
    <location>
        <begin position="201"/>
        <end position="278"/>
    </location>
</feature>
<keyword evidence="8" id="KW-0902">Two-component regulatory system</keyword>
<gene>
    <name evidence="14" type="ORF">FHU37_004291</name>
</gene>
<dbReference type="Pfam" id="PF07730">
    <property type="entry name" value="HisKA_3"/>
    <property type="match status" value="1"/>
</dbReference>
<dbReference type="AlphaFoldDB" id="A0A853AA08"/>
<feature type="transmembrane region" description="Helical" evidence="10">
    <location>
        <begin position="26"/>
        <end position="47"/>
    </location>
</feature>
<keyword evidence="6 14" id="KW-0418">Kinase</keyword>
<dbReference type="EC" id="2.7.13.3" evidence="2"/>
<organism evidence="14 15">
    <name type="scientific">Allostreptomyces psammosilenae</name>
    <dbReference type="NCBI Taxonomy" id="1892865"/>
    <lineage>
        <taxon>Bacteria</taxon>
        <taxon>Bacillati</taxon>
        <taxon>Actinomycetota</taxon>
        <taxon>Actinomycetes</taxon>
        <taxon>Kitasatosporales</taxon>
        <taxon>Streptomycetaceae</taxon>
        <taxon>Allostreptomyces</taxon>
    </lineage>
</organism>
<feature type="domain" description="Histidine kinase/HSP90-like ATPase" evidence="11">
    <location>
        <begin position="323"/>
        <end position="407"/>
    </location>
</feature>
<keyword evidence="3" id="KW-0597">Phosphoprotein</keyword>
<dbReference type="InterPro" id="IPR050482">
    <property type="entry name" value="Sensor_HK_TwoCompSys"/>
</dbReference>
<dbReference type="Proteomes" id="UP000567795">
    <property type="component" value="Unassembled WGS sequence"/>
</dbReference>
<evidence type="ECO:0000256" key="6">
    <source>
        <dbReference type="ARBA" id="ARBA00022777"/>
    </source>
</evidence>
<evidence type="ECO:0000256" key="8">
    <source>
        <dbReference type="ARBA" id="ARBA00023012"/>
    </source>
</evidence>
<keyword evidence="10" id="KW-1133">Transmembrane helix</keyword>
<dbReference type="GO" id="GO:0016020">
    <property type="term" value="C:membrane"/>
    <property type="evidence" value="ECO:0007669"/>
    <property type="project" value="InterPro"/>
</dbReference>
<comment type="caution">
    <text evidence="14">The sequence shown here is derived from an EMBL/GenBank/DDBJ whole genome shotgun (WGS) entry which is preliminary data.</text>
</comment>
<comment type="catalytic activity">
    <reaction evidence="1">
        <text>ATP + protein L-histidine = ADP + protein N-phospho-L-histidine.</text>
        <dbReference type="EC" id="2.7.13.3"/>
    </reaction>
</comment>
<protein>
    <recommendedName>
        <fullName evidence="2">histidine kinase</fullName>
        <ecNumber evidence="2">2.7.13.3</ecNumber>
    </recommendedName>
</protein>
<evidence type="ECO:0000259" key="11">
    <source>
        <dbReference type="Pfam" id="PF02518"/>
    </source>
</evidence>
<dbReference type="GO" id="GO:0005524">
    <property type="term" value="F:ATP binding"/>
    <property type="evidence" value="ECO:0007669"/>
    <property type="project" value="UniProtKB-KW"/>
</dbReference>
<evidence type="ECO:0000313" key="14">
    <source>
        <dbReference type="EMBL" id="NYI07348.1"/>
    </source>
</evidence>
<evidence type="ECO:0000256" key="3">
    <source>
        <dbReference type="ARBA" id="ARBA00022553"/>
    </source>
</evidence>
<name>A0A853AA08_9ACTN</name>
<dbReference type="PANTHER" id="PTHR24421">
    <property type="entry name" value="NITRATE/NITRITE SENSOR PROTEIN NARX-RELATED"/>
    <property type="match status" value="1"/>
</dbReference>
<keyword evidence="10" id="KW-0472">Membrane</keyword>
<evidence type="ECO:0000313" key="15">
    <source>
        <dbReference type="Proteomes" id="UP000567795"/>
    </source>
</evidence>
<dbReference type="Gene3D" id="1.20.5.1930">
    <property type="match status" value="1"/>
</dbReference>
<keyword evidence="10" id="KW-0812">Transmembrane</keyword>
<dbReference type="InterPro" id="IPR055558">
    <property type="entry name" value="DUF7134"/>
</dbReference>
<evidence type="ECO:0000256" key="2">
    <source>
        <dbReference type="ARBA" id="ARBA00012438"/>
    </source>
</evidence>
<dbReference type="GO" id="GO:0046983">
    <property type="term" value="F:protein dimerization activity"/>
    <property type="evidence" value="ECO:0007669"/>
    <property type="project" value="InterPro"/>
</dbReference>
<evidence type="ECO:0000259" key="12">
    <source>
        <dbReference type="Pfam" id="PF07730"/>
    </source>
</evidence>
<accession>A0A853AA08</accession>
<dbReference type="Gene3D" id="3.30.565.10">
    <property type="entry name" value="Histidine kinase-like ATPase, C-terminal domain"/>
    <property type="match status" value="1"/>
</dbReference>
<dbReference type="RefSeq" id="WP_179815782.1">
    <property type="nucleotide sequence ID" value="NZ_JACBZD010000001.1"/>
</dbReference>
<dbReference type="SUPFAM" id="SSF55874">
    <property type="entry name" value="ATPase domain of HSP90 chaperone/DNA topoisomerase II/histidine kinase"/>
    <property type="match status" value="1"/>
</dbReference>
<proteinExistence type="predicted"/>
<feature type="domain" description="DUF7134" evidence="13">
    <location>
        <begin position="28"/>
        <end position="173"/>
    </location>
</feature>
<dbReference type="InterPro" id="IPR003594">
    <property type="entry name" value="HATPase_dom"/>
</dbReference>
<dbReference type="CDD" id="cd16917">
    <property type="entry name" value="HATPase_UhpB-NarQ-NarX-like"/>
    <property type="match status" value="1"/>
</dbReference>
<dbReference type="InterPro" id="IPR011712">
    <property type="entry name" value="Sig_transdc_His_kin_sub3_dim/P"/>
</dbReference>
<feature type="transmembrane region" description="Helical" evidence="10">
    <location>
        <begin position="151"/>
        <end position="169"/>
    </location>
</feature>
<feature type="transmembrane region" description="Helical" evidence="10">
    <location>
        <begin position="120"/>
        <end position="139"/>
    </location>
</feature>
<reference evidence="14 15" key="1">
    <citation type="submission" date="2020-07" db="EMBL/GenBank/DDBJ databases">
        <title>Sequencing the genomes of 1000 actinobacteria strains.</title>
        <authorList>
            <person name="Klenk H.-P."/>
        </authorList>
    </citation>
    <scope>NUCLEOTIDE SEQUENCE [LARGE SCALE GENOMIC DNA]</scope>
    <source>
        <strain evidence="14 15">DSM 42178</strain>
    </source>
</reference>
<dbReference type="Pfam" id="PF23539">
    <property type="entry name" value="DUF7134"/>
    <property type="match status" value="1"/>
</dbReference>
<keyword evidence="5" id="KW-0547">Nucleotide-binding</keyword>
<keyword evidence="15" id="KW-1185">Reference proteome</keyword>
<dbReference type="GO" id="GO:0000155">
    <property type="term" value="F:phosphorelay sensor kinase activity"/>
    <property type="evidence" value="ECO:0007669"/>
    <property type="project" value="InterPro"/>
</dbReference>
<dbReference type="PANTHER" id="PTHR24421:SF10">
    <property type="entry name" value="NITRATE_NITRITE SENSOR PROTEIN NARQ"/>
    <property type="match status" value="1"/>
</dbReference>
<dbReference type="InterPro" id="IPR036890">
    <property type="entry name" value="HATPase_C_sf"/>
</dbReference>
<evidence type="ECO:0000256" key="7">
    <source>
        <dbReference type="ARBA" id="ARBA00022840"/>
    </source>
</evidence>
<keyword evidence="4" id="KW-0808">Transferase</keyword>
<evidence type="ECO:0000256" key="5">
    <source>
        <dbReference type="ARBA" id="ARBA00022741"/>
    </source>
</evidence>
<sequence>MWRTPTRWRTPSGGGRTRGALPRGRAGDLALVAAVAVVCAATALLAVRDGRSATGLFTPLDCLALVAVPGALQLRRRHPVAVGMFTLLASILYFPSSSVDAPVLLAFVVALYTVAARGNLTAAVILGALALLAVVYGEVSGSGTRNVDDIALFMFTGWLVAVIAVGGVVNNRRAYLREAERRAADAERGREEALARRATEERLRIARELHDVLGHHISLINVQASAALHRLGRSGETAGTSSPAADGAAEEALGAIKEASREALRELRSTLGVLRQVDEEAPTAPAPGLSRLTELTERAGATGLEVRARIEGSPRPLPPGVDLAAYRIVQEALTNVTRHADARRAVVRVHYGEEEIRVEVDDDGRGGPLVPGDGIRGMAERARALGGEFAAGPRPEGGCRVGARLPLGGAR</sequence>
<keyword evidence="7" id="KW-0067">ATP-binding</keyword>
<evidence type="ECO:0000256" key="9">
    <source>
        <dbReference type="SAM" id="MobiDB-lite"/>
    </source>
</evidence>
<evidence type="ECO:0000259" key="13">
    <source>
        <dbReference type="Pfam" id="PF23539"/>
    </source>
</evidence>
<evidence type="ECO:0000256" key="4">
    <source>
        <dbReference type="ARBA" id="ARBA00022679"/>
    </source>
</evidence>
<evidence type="ECO:0000256" key="10">
    <source>
        <dbReference type="SAM" id="Phobius"/>
    </source>
</evidence>